<dbReference type="EMBL" id="SACN01000002">
    <property type="protein sequence ID" value="RVT91188.1"/>
    <property type="molecule type" value="Genomic_DNA"/>
</dbReference>
<reference evidence="3 4" key="1">
    <citation type="submission" date="2019-01" db="EMBL/GenBank/DDBJ databases">
        <authorList>
            <person name="Chen W.-M."/>
        </authorList>
    </citation>
    <scope>NUCLEOTIDE SEQUENCE [LARGE SCALE GENOMIC DNA]</scope>
    <source>
        <strain evidence="3 4">CCP-7</strain>
    </source>
</reference>
<feature type="domain" description="Response regulatory" evidence="2">
    <location>
        <begin position="2"/>
        <end position="114"/>
    </location>
</feature>
<dbReference type="InterPro" id="IPR011006">
    <property type="entry name" value="CheY-like_superfamily"/>
</dbReference>
<evidence type="ECO:0000313" key="4">
    <source>
        <dbReference type="Proteomes" id="UP000282971"/>
    </source>
</evidence>
<dbReference type="AlphaFoldDB" id="A0A437M0L0"/>
<dbReference type="SUPFAM" id="SSF52172">
    <property type="entry name" value="CheY-like"/>
    <property type="match status" value="1"/>
</dbReference>
<dbReference type="RefSeq" id="WP_127745202.1">
    <property type="nucleotide sequence ID" value="NZ_SACN01000002.1"/>
</dbReference>
<dbReference type="OrthoDB" id="7210814at2"/>
<protein>
    <submittedName>
        <fullName evidence="3">Response regulator</fullName>
    </submittedName>
</protein>
<accession>A0A437M0L0</accession>
<dbReference type="InterPro" id="IPR001789">
    <property type="entry name" value="Sig_transdc_resp-reg_receiver"/>
</dbReference>
<evidence type="ECO:0000256" key="1">
    <source>
        <dbReference type="PROSITE-ProRule" id="PRU00169"/>
    </source>
</evidence>
<feature type="modified residue" description="4-aspartylphosphate" evidence="1">
    <location>
        <position position="53"/>
    </location>
</feature>
<keyword evidence="1" id="KW-0597">Phosphoprotein</keyword>
<comment type="caution">
    <text evidence="3">The sequence shown here is derived from an EMBL/GenBank/DDBJ whole genome shotgun (WGS) entry which is preliminary data.</text>
</comment>
<gene>
    <name evidence="3" type="ORF">EOD43_16885</name>
</gene>
<dbReference type="SMART" id="SM00448">
    <property type="entry name" value="REC"/>
    <property type="match status" value="1"/>
</dbReference>
<dbReference type="Pfam" id="PF00072">
    <property type="entry name" value="Response_reg"/>
    <property type="match status" value="1"/>
</dbReference>
<dbReference type="PROSITE" id="PS50110">
    <property type="entry name" value="RESPONSE_REGULATORY"/>
    <property type="match status" value="1"/>
</dbReference>
<organism evidence="3 4">
    <name type="scientific">Sphingomonas crocodyli</name>
    <dbReference type="NCBI Taxonomy" id="1979270"/>
    <lineage>
        <taxon>Bacteria</taxon>
        <taxon>Pseudomonadati</taxon>
        <taxon>Pseudomonadota</taxon>
        <taxon>Alphaproteobacteria</taxon>
        <taxon>Sphingomonadales</taxon>
        <taxon>Sphingomonadaceae</taxon>
        <taxon>Sphingomonas</taxon>
    </lineage>
</organism>
<evidence type="ECO:0000313" key="3">
    <source>
        <dbReference type="EMBL" id="RVT91188.1"/>
    </source>
</evidence>
<name>A0A437M0L0_9SPHN</name>
<dbReference type="GO" id="GO:0000160">
    <property type="term" value="P:phosphorelay signal transduction system"/>
    <property type="evidence" value="ECO:0007669"/>
    <property type="project" value="InterPro"/>
</dbReference>
<dbReference type="Proteomes" id="UP000282971">
    <property type="component" value="Unassembled WGS sequence"/>
</dbReference>
<evidence type="ECO:0000259" key="2">
    <source>
        <dbReference type="PROSITE" id="PS50110"/>
    </source>
</evidence>
<dbReference type="Gene3D" id="3.40.50.2300">
    <property type="match status" value="1"/>
</dbReference>
<keyword evidence="4" id="KW-1185">Reference proteome</keyword>
<proteinExistence type="predicted"/>
<sequence>MRIVCLDDNSLIVDITTALLEELGHDVLPSLHPDHALDLLRTSPAPIDLLITDVHLGGGVDGREIARSAQRIIPGIRIICFTGDTELSQFDDGWVVLRKPCTLGLLEQAIDQTAPCRRPFPLRAR</sequence>